<feature type="region of interest" description="Disordered" evidence="1">
    <location>
        <begin position="1"/>
        <end position="28"/>
    </location>
</feature>
<feature type="compositionally biased region" description="Polar residues" evidence="1">
    <location>
        <begin position="647"/>
        <end position="666"/>
    </location>
</feature>
<accession>A0A9P6ZP56</accession>
<dbReference type="AlphaFoldDB" id="A0A9P6ZP56"/>
<reference evidence="2" key="1">
    <citation type="journal article" date="2020" name="New Phytol.">
        <title>Comparative genomics reveals dynamic genome evolution in host specialist ectomycorrhizal fungi.</title>
        <authorList>
            <person name="Lofgren L.A."/>
            <person name="Nguyen N.H."/>
            <person name="Vilgalys R."/>
            <person name="Ruytinx J."/>
            <person name="Liao H.L."/>
            <person name="Branco S."/>
            <person name="Kuo A."/>
            <person name="LaButti K."/>
            <person name="Lipzen A."/>
            <person name="Andreopoulos W."/>
            <person name="Pangilinan J."/>
            <person name="Riley R."/>
            <person name="Hundley H."/>
            <person name="Na H."/>
            <person name="Barry K."/>
            <person name="Grigoriev I.V."/>
            <person name="Stajich J.E."/>
            <person name="Kennedy P.G."/>
        </authorList>
    </citation>
    <scope>NUCLEOTIDE SEQUENCE</scope>
    <source>
        <strain evidence="2">DOB743</strain>
    </source>
</reference>
<evidence type="ECO:0000256" key="1">
    <source>
        <dbReference type="SAM" id="MobiDB-lite"/>
    </source>
</evidence>
<proteinExistence type="predicted"/>
<dbReference type="EMBL" id="JABBWD010000046">
    <property type="protein sequence ID" value="KAG1773724.1"/>
    <property type="molecule type" value="Genomic_DNA"/>
</dbReference>
<feature type="compositionally biased region" description="Basic and acidic residues" evidence="1">
    <location>
        <begin position="693"/>
        <end position="711"/>
    </location>
</feature>
<protein>
    <submittedName>
        <fullName evidence="2">Uncharacterized protein</fullName>
    </submittedName>
</protein>
<evidence type="ECO:0000313" key="2">
    <source>
        <dbReference type="EMBL" id="KAG1773724.1"/>
    </source>
</evidence>
<feature type="region of interest" description="Disordered" evidence="1">
    <location>
        <begin position="625"/>
        <end position="787"/>
    </location>
</feature>
<evidence type="ECO:0000313" key="3">
    <source>
        <dbReference type="Proteomes" id="UP000714275"/>
    </source>
</evidence>
<feature type="region of interest" description="Disordered" evidence="1">
    <location>
        <begin position="806"/>
        <end position="831"/>
    </location>
</feature>
<name>A0A9P6ZP56_9AGAM</name>
<feature type="compositionally biased region" description="Polar residues" evidence="1">
    <location>
        <begin position="505"/>
        <end position="521"/>
    </location>
</feature>
<sequence length="878" mass="96984">MNRMVFNLSSPVTYPTNQDSRVQEPAARVTPAPDLASYSYFNPLLQDNAGGSQQSESWSESSTRGSFQQAVNSYIQYNPSNTLSPTAPYAAPAVSQPPSNSTSFQLNLSQAAGTQSGSLGLDAHRPDDQGYLPPSGPTFGRLGQNRHMNQKIVRASGSRMLIPASLRSSRPASAILQISSSLIDGVKDDASRRMKTLLFEGCLFPSMGENDELAKLALDDATGSHVDNVADLTEWKLRKEGQNARTQLKCATKRLHMGSWDYAPAFVAGAYGLSLDQTAEDGTLQWFRMPFANPAVVGLTEFMLVDQQFCSHVSFNTPGWESRLKSVIALAGTFCNWGVRRYSETGWFKNGDLYTPASETCYTTLRNRMESLVGSEMILFTELFNIICNWPTTSSGGTTSLRALRLVIHLTKSMMTGEAQKMAYPIVGEVMIVKCCYRPKPPSSGMKEINPWIKRICSAGDSGADSQSILADLLFLDGTENYDHVRVRRHFEGTQYHSQELFHLSTGSKSTPRQRTQSASPSAARANQCCGPDQLYNSQHPTSGTGDETLTDDMWDQWPDGDFERHATSSDETRRVQPERGSLELARQYFNGCINVRFSVADFHLACLYCAPPVIPDFLQGQPVPGSSRWPPEPASSVSQRARMESNAPSTLSALTDSSHPSSSTMHLMHTQMPATTDDESHTSDMGDDCDEKVDGRQEGRGHGDAMKDYNRQYGRYNTQNEARDSVGEPGNVSPQYGIRDLPWRTHPSQPSQPQAQIQERQWSRTRPTRSATLPTPPSQSPSDIQANEPQSLTLRMAALGLSTYPQSPLHNVQNDLSRHPSMQSSRSFSPSFDLGSYPLLQRMPSAKEEDSNQELHLIRKREVGHTIPNSLQPISTC</sequence>
<organism evidence="2 3">
    <name type="scientific">Suillus placidus</name>
    <dbReference type="NCBI Taxonomy" id="48579"/>
    <lineage>
        <taxon>Eukaryota</taxon>
        <taxon>Fungi</taxon>
        <taxon>Dikarya</taxon>
        <taxon>Basidiomycota</taxon>
        <taxon>Agaricomycotina</taxon>
        <taxon>Agaricomycetes</taxon>
        <taxon>Agaricomycetidae</taxon>
        <taxon>Boletales</taxon>
        <taxon>Suillineae</taxon>
        <taxon>Suillaceae</taxon>
        <taxon>Suillus</taxon>
    </lineage>
</organism>
<feature type="compositionally biased region" description="Polar residues" evidence="1">
    <location>
        <begin position="535"/>
        <end position="548"/>
    </location>
</feature>
<feature type="compositionally biased region" description="Low complexity" evidence="1">
    <location>
        <begin position="820"/>
        <end position="831"/>
    </location>
</feature>
<feature type="region of interest" description="Disordered" evidence="1">
    <location>
        <begin position="502"/>
        <end position="553"/>
    </location>
</feature>
<dbReference type="OrthoDB" id="2679186at2759"/>
<comment type="caution">
    <text evidence="2">The sequence shown here is derived from an EMBL/GenBank/DDBJ whole genome shotgun (WGS) entry which is preliminary data.</text>
</comment>
<keyword evidence="3" id="KW-1185">Reference proteome</keyword>
<feature type="compositionally biased region" description="Polar residues" evidence="1">
    <location>
        <begin position="806"/>
        <end position="816"/>
    </location>
</feature>
<feature type="compositionally biased region" description="Polar residues" evidence="1">
    <location>
        <begin position="756"/>
        <end position="774"/>
    </location>
</feature>
<gene>
    <name evidence="2" type="ORF">EV702DRAFT_1048115</name>
</gene>
<dbReference type="Proteomes" id="UP000714275">
    <property type="component" value="Unassembled WGS sequence"/>
</dbReference>
<feature type="compositionally biased region" description="Polar residues" evidence="1">
    <location>
        <begin position="7"/>
        <end position="20"/>
    </location>
</feature>